<comment type="caution">
    <text evidence="1">The sequence shown here is derived from an EMBL/GenBank/DDBJ whole genome shotgun (WGS) entry which is preliminary data.</text>
</comment>
<reference evidence="2" key="1">
    <citation type="journal article" date="2023" name="G3 (Bethesda)">
        <title>Genome assembly and association tests identify interacting loci associated with vigor, precocity, and sex in interspecific pistachio rootstocks.</title>
        <authorList>
            <person name="Palmer W."/>
            <person name="Jacygrad E."/>
            <person name="Sagayaradj S."/>
            <person name="Cavanaugh K."/>
            <person name="Han R."/>
            <person name="Bertier L."/>
            <person name="Beede B."/>
            <person name="Kafkas S."/>
            <person name="Golino D."/>
            <person name="Preece J."/>
            <person name="Michelmore R."/>
        </authorList>
    </citation>
    <scope>NUCLEOTIDE SEQUENCE [LARGE SCALE GENOMIC DNA]</scope>
</reference>
<keyword evidence="2" id="KW-1185">Reference proteome</keyword>
<evidence type="ECO:0000313" key="1">
    <source>
        <dbReference type="EMBL" id="KAJ0082279.1"/>
    </source>
</evidence>
<organism evidence="1 2">
    <name type="scientific">Pistacia atlantica</name>
    <dbReference type="NCBI Taxonomy" id="434234"/>
    <lineage>
        <taxon>Eukaryota</taxon>
        <taxon>Viridiplantae</taxon>
        <taxon>Streptophyta</taxon>
        <taxon>Embryophyta</taxon>
        <taxon>Tracheophyta</taxon>
        <taxon>Spermatophyta</taxon>
        <taxon>Magnoliopsida</taxon>
        <taxon>eudicotyledons</taxon>
        <taxon>Gunneridae</taxon>
        <taxon>Pentapetalae</taxon>
        <taxon>rosids</taxon>
        <taxon>malvids</taxon>
        <taxon>Sapindales</taxon>
        <taxon>Anacardiaceae</taxon>
        <taxon>Pistacia</taxon>
    </lineage>
</organism>
<dbReference type="Proteomes" id="UP001164250">
    <property type="component" value="Chromosome 12"/>
</dbReference>
<evidence type="ECO:0000313" key="2">
    <source>
        <dbReference type="Proteomes" id="UP001164250"/>
    </source>
</evidence>
<name>A0ACC1A454_9ROSI</name>
<dbReference type="EMBL" id="CM047908">
    <property type="protein sequence ID" value="KAJ0082279.1"/>
    <property type="molecule type" value="Genomic_DNA"/>
</dbReference>
<proteinExistence type="predicted"/>
<accession>A0ACC1A454</accession>
<sequence length="183" mass="20062">MYPSCYVWYDKYQFYNETLTAAPAPTPVILSPPPPGSATGPQGSGDSSTGYRLQLKSCSLVLTERKIRISSSIIIAIVVPTAVAVVALFISGYCVLSRKAKKKYNDNGRSNDRPTMAMIVLTLNSYAYSSTPQKPAFFLGSRGEASMPTKELDFDQPKSISMPWSVDDASIIKYILDNRVLLC</sequence>
<gene>
    <name evidence="1" type="ORF">Patl1_11005</name>
</gene>
<protein>
    <submittedName>
        <fullName evidence="1">Uncharacterized protein</fullName>
    </submittedName>
</protein>